<dbReference type="GO" id="GO:0000976">
    <property type="term" value="F:transcription cis-regulatory region binding"/>
    <property type="evidence" value="ECO:0007669"/>
    <property type="project" value="TreeGrafter"/>
</dbReference>
<feature type="domain" description="HTH lacI-type" evidence="4">
    <location>
        <begin position="2"/>
        <end position="56"/>
    </location>
</feature>
<dbReference type="PANTHER" id="PTHR30146:SF109">
    <property type="entry name" value="HTH-TYPE TRANSCRIPTIONAL REGULATOR GALS"/>
    <property type="match status" value="1"/>
</dbReference>
<dbReference type="EMBL" id="CP113088">
    <property type="protein sequence ID" value="WAC01984.1"/>
    <property type="molecule type" value="Genomic_DNA"/>
</dbReference>
<gene>
    <name evidence="6" type="ORF">N7U66_19455</name>
</gene>
<dbReference type="InterPro" id="IPR028082">
    <property type="entry name" value="Peripla_BP_I"/>
</dbReference>
<keyword evidence="7" id="KW-1185">Reference proteome</keyword>
<dbReference type="SUPFAM" id="SSF53822">
    <property type="entry name" value="Periplasmic binding protein-like I"/>
    <property type="match status" value="1"/>
</dbReference>
<feature type="domain" description="HTH cro/C1-type" evidence="5">
    <location>
        <begin position="2"/>
        <end position="36"/>
    </location>
</feature>
<dbReference type="PROSITE" id="PS50943">
    <property type="entry name" value="HTH_CROC1"/>
    <property type="match status" value="1"/>
</dbReference>
<evidence type="ECO:0000313" key="6">
    <source>
        <dbReference type="EMBL" id="WAC01984.1"/>
    </source>
</evidence>
<evidence type="ECO:0000256" key="1">
    <source>
        <dbReference type="ARBA" id="ARBA00023015"/>
    </source>
</evidence>
<evidence type="ECO:0000259" key="5">
    <source>
        <dbReference type="PROSITE" id="PS50943"/>
    </source>
</evidence>
<evidence type="ECO:0000313" key="7">
    <source>
        <dbReference type="Proteomes" id="UP001164705"/>
    </source>
</evidence>
<dbReference type="GO" id="GO:0003700">
    <property type="term" value="F:DNA-binding transcription factor activity"/>
    <property type="evidence" value="ECO:0007669"/>
    <property type="project" value="TreeGrafter"/>
</dbReference>
<organism evidence="6 7">
    <name type="scientific">Lacinutrix neustonica</name>
    <dbReference type="NCBI Taxonomy" id="2980107"/>
    <lineage>
        <taxon>Bacteria</taxon>
        <taxon>Pseudomonadati</taxon>
        <taxon>Bacteroidota</taxon>
        <taxon>Flavobacteriia</taxon>
        <taxon>Flavobacteriales</taxon>
        <taxon>Flavobacteriaceae</taxon>
        <taxon>Lacinutrix</taxon>
    </lineage>
</organism>
<dbReference type="SMART" id="SM00354">
    <property type="entry name" value="HTH_LACI"/>
    <property type="match status" value="1"/>
</dbReference>
<dbReference type="Gene3D" id="1.10.260.40">
    <property type="entry name" value="lambda repressor-like DNA-binding domains"/>
    <property type="match status" value="1"/>
</dbReference>
<dbReference type="InterPro" id="IPR001387">
    <property type="entry name" value="Cro/C1-type_HTH"/>
</dbReference>
<proteinExistence type="predicted"/>
<evidence type="ECO:0000256" key="3">
    <source>
        <dbReference type="ARBA" id="ARBA00023163"/>
    </source>
</evidence>
<evidence type="ECO:0000256" key="2">
    <source>
        <dbReference type="ARBA" id="ARBA00023125"/>
    </source>
</evidence>
<dbReference type="PROSITE" id="PS50932">
    <property type="entry name" value="HTH_LACI_2"/>
    <property type="match status" value="1"/>
</dbReference>
<dbReference type="Pfam" id="PF00356">
    <property type="entry name" value="LacI"/>
    <property type="match status" value="1"/>
</dbReference>
<accession>A0A9E8SE67</accession>
<dbReference type="Proteomes" id="UP001164705">
    <property type="component" value="Chromosome"/>
</dbReference>
<sequence length="335" mass="36915">MITLKELAETLGVSISTVSKALNGSSEIGGKTIARVKAAAKEYNYKPNRVALSLKNSKTKTIGVIIPNILNHFFAKVLYGIERESAKQGYTIITCLSNEIYEKERQSLDLLANGSVDGFIMSISEETQKNNESSHFQDVLDQNIPILMFDRVAESINCDKVIIDDFQAAYKATQHLLNEGRQHIVLINNIEDLSVGKLRAQGCKQAIADAAYYKNDIIELKIDKINNLETDIDTLFVTQKGIDGIIAIDNLSGVIALNTAQKYGYAIPRDLSVIGFSDDNVLPFTNPKLSTVTQNSDSIGEASVQLLVNRIETKEPLEVLTKTIDFSLNLRGTTL</sequence>
<dbReference type="KEGG" id="lnu:N7U66_19455"/>
<keyword evidence="1" id="KW-0805">Transcription regulation</keyword>
<dbReference type="SUPFAM" id="SSF47413">
    <property type="entry name" value="lambda repressor-like DNA-binding domains"/>
    <property type="match status" value="1"/>
</dbReference>
<dbReference type="InterPro" id="IPR001761">
    <property type="entry name" value="Peripla_BP/Lac1_sug-bd_dom"/>
</dbReference>
<dbReference type="PANTHER" id="PTHR30146">
    <property type="entry name" value="LACI-RELATED TRANSCRIPTIONAL REPRESSOR"/>
    <property type="match status" value="1"/>
</dbReference>
<name>A0A9E8SE67_9FLAO</name>
<evidence type="ECO:0000259" key="4">
    <source>
        <dbReference type="PROSITE" id="PS50932"/>
    </source>
</evidence>
<dbReference type="CDD" id="cd06267">
    <property type="entry name" value="PBP1_LacI_sugar_binding-like"/>
    <property type="match status" value="1"/>
</dbReference>
<keyword evidence="2 6" id="KW-0238">DNA-binding</keyword>
<reference evidence="6" key="1">
    <citation type="submission" date="2022-11" db="EMBL/GenBank/DDBJ databases">
        <title>Lacinutrix neustonica HL-RS19T sp. nov., isolated from the surface microlayer sample of brackish Lake Shihwa.</title>
        <authorList>
            <person name="Choi J.Y."/>
            <person name="Hwang C.Y."/>
        </authorList>
    </citation>
    <scope>NUCLEOTIDE SEQUENCE</scope>
    <source>
        <strain evidence="6">HL-RS19</strain>
    </source>
</reference>
<dbReference type="AlphaFoldDB" id="A0A9E8SE67"/>
<dbReference type="InterPro" id="IPR000843">
    <property type="entry name" value="HTH_LacI"/>
</dbReference>
<dbReference type="RefSeq" id="WP_267676582.1">
    <property type="nucleotide sequence ID" value="NZ_CP113088.1"/>
</dbReference>
<dbReference type="CDD" id="cd01392">
    <property type="entry name" value="HTH_LacI"/>
    <property type="match status" value="1"/>
</dbReference>
<dbReference type="InterPro" id="IPR010982">
    <property type="entry name" value="Lambda_DNA-bd_dom_sf"/>
</dbReference>
<dbReference type="Pfam" id="PF00532">
    <property type="entry name" value="Peripla_BP_1"/>
    <property type="match status" value="1"/>
</dbReference>
<keyword evidence="3" id="KW-0804">Transcription</keyword>
<protein>
    <submittedName>
        <fullName evidence="6">LacI family DNA-binding transcriptional regulator</fullName>
    </submittedName>
</protein>
<dbReference type="Gene3D" id="3.40.50.2300">
    <property type="match status" value="2"/>
</dbReference>